<protein>
    <submittedName>
        <fullName evidence="2">XRE family transcriptional regulator</fullName>
    </submittedName>
</protein>
<organism evidence="2 3">
    <name type="scientific">Amycolatopsis alba DSM 44262</name>
    <dbReference type="NCBI Taxonomy" id="1125972"/>
    <lineage>
        <taxon>Bacteria</taxon>
        <taxon>Bacillati</taxon>
        <taxon>Actinomycetota</taxon>
        <taxon>Actinomycetes</taxon>
        <taxon>Pseudonocardiales</taxon>
        <taxon>Pseudonocardiaceae</taxon>
        <taxon>Amycolatopsis</taxon>
    </lineage>
</organism>
<dbReference type="InterPro" id="IPR043917">
    <property type="entry name" value="DUF5753"/>
</dbReference>
<comment type="caution">
    <text evidence="2">The sequence shown here is derived from an EMBL/GenBank/DDBJ whole genome shotgun (WGS) entry which is preliminary data.</text>
</comment>
<dbReference type="CDD" id="cd00093">
    <property type="entry name" value="HTH_XRE"/>
    <property type="match status" value="1"/>
</dbReference>
<dbReference type="RefSeq" id="WP_020635655.1">
    <property type="nucleotide sequence ID" value="NZ_KB913032.1"/>
</dbReference>
<dbReference type="Gene3D" id="1.10.260.40">
    <property type="entry name" value="lambda repressor-like DNA-binding domains"/>
    <property type="match status" value="1"/>
</dbReference>
<gene>
    <name evidence="2" type="ORF">CFP75_28880</name>
</gene>
<sequence length="292" mass="31821">MPSSPAPGSDRARLAMKLRELRAATGMSGNQFAKELGWPQSRVSKIETAAQFPTGDDIVAWLGTAGARGEENVVTELLRRARVESVSVRQEFGKAGGAGATQRSVHEQERQAARVATFQPAMLPGLLQTPAFMRSLLSLPSGPAQMGNASSADIEQLVAARIERQSLLYQGDKDLPFVIGEAALWIRVGDLETQLGQLDRLQSLAGLHTVDLRILPFGKATPIAPLHGFRIIDAEFVAVETFTGEHQLRDPDEIALYRQLFRLLHEEAVGEEEAAGLIRRVSRRLVTEDPDG</sequence>
<dbReference type="Pfam" id="PF19054">
    <property type="entry name" value="DUF5753"/>
    <property type="match status" value="1"/>
</dbReference>
<dbReference type="InterPro" id="IPR001387">
    <property type="entry name" value="Cro/C1-type_HTH"/>
</dbReference>
<evidence type="ECO:0000313" key="3">
    <source>
        <dbReference type="Proteomes" id="UP000215563"/>
    </source>
</evidence>
<dbReference type="OrthoDB" id="4966777at2"/>
<evidence type="ECO:0000259" key="1">
    <source>
        <dbReference type="PROSITE" id="PS50943"/>
    </source>
</evidence>
<reference evidence="2 3" key="1">
    <citation type="submission" date="2017-07" db="EMBL/GenBank/DDBJ databases">
        <title>Amycolatopsis alba DSM 44262 Genome sequencing and assembly.</title>
        <authorList>
            <person name="Kaur N."/>
            <person name="Mayilraj S."/>
        </authorList>
    </citation>
    <scope>NUCLEOTIDE SEQUENCE [LARGE SCALE GENOMIC DNA]</scope>
    <source>
        <strain evidence="2 3">DSM 44262</strain>
    </source>
</reference>
<feature type="domain" description="HTH cro/C1-type" evidence="1">
    <location>
        <begin position="18"/>
        <end position="60"/>
    </location>
</feature>
<dbReference type="SUPFAM" id="SSF47413">
    <property type="entry name" value="lambda repressor-like DNA-binding domains"/>
    <property type="match status" value="1"/>
</dbReference>
<dbReference type="PROSITE" id="PS50943">
    <property type="entry name" value="HTH_CROC1"/>
    <property type="match status" value="1"/>
</dbReference>
<dbReference type="Pfam" id="PF13560">
    <property type="entry name" value="HTH_31"/>
    <property type="match status" value="1"/>
</dbReference>
<evidence type="ECO:0000313" key="2">
    <source>
        <dbReference type="EMBL" id="OXM46052.1"/>
    </source>
</evidence>
<proteinExistence type="predicted"/>
<dbReference type="AlphaFoldDB" id="A0A229RHC4"/>
<dbReference type="GO" id="GO:0003677">
    <property type="term" value="F:DNA binding"/>
    <property type="evidence" value="ECO:0007669"/>
    <property type="project" value="InterPro"/>
</dbReference>
<name>A0A229RHC4_AMYAL</name>
<accession>A0A229RHC4</accession>
<dbReference type="InterPro" id="IPR010982">
    <property type="entry name" value="Lambda_DNA-bd_dom_sf"/>
</dbReference>
<dbReference type="EMBL" id="NMQU01000094">
    <property type="protein sequence ID" value="OXM46052.1"/>
    <property type="molecule type" value="Genomic_DNA"/>
</dbReference>
<keyword evidence="3" id="KW-1185">Reference proteome</keyword>
<dbReference type="Proteomes" id="UP000215563">
    <property type="component" value="Unassembled WGS sequence"/>
</dbReference>
<dbReference type="SMART" id="SM00530">
    <property type="entry name" value="HTH_XRE"/>
    <property type="match status" value="1"/>
</dbReference>